<keyword evidence="1" id="KW-0175">Coiled coil</keyword>
<organism evidence="2 3">
    <name type="scientific">Amanita thiersii Skay4041</name>
    <dbReference type="NCBI Taxonomy" id="703135"/>
    <lineage>
        <taxon>Eukaryota</taxon>
        <taxon>Fungi</taxon>
        <taxon>Dikarya</taxon>
        <taxon>Basidiomycota</taxon>
        <taxon>Agaricomycotina</taxon>
        <taxon>Agaricomycetes</taxon>
        <taxon>Agaricomycetidae</taxon>
        <taxon>Agaricales</taxon>
        <taxon>Pluteineae</taxon>
        <taxon>Amanitaceae</taxon>
        <taxon>Amanita</taxon>
    </lineage>
</organism>
<evidence type="ECO:0000313" key="2">
    <source>
        <dbReference type="EMBL" id="PFH50086.1"/>
    </source>
</evidence>
<feature type="coiled-coil region" evidence="1">
    <location>
        <begin position="23"/>
        <end position="57"/>
    </location>
</feature>
<name>A0A2A9NQQ1_9AGAR</name>
<dbReference type="SUPFAM" id="SSF52047">
    <property type="entry name" value="RNI-like"/>
    <property type="match status" value="1"/>
</dbReference>
<proteinExistence type="predicted"/>
<sequence>MNYSPPPFLGFDDSLRHIPKSLIDSAETDIARLEYHVAQLQSMLSDAMRRLENARNAVPTHKALLSPIRHIPVELLQKIFLHCLPDGEYTRPSPYTAPLLLTQVCSSWRHLALASPRLWTSLWVQVSSTNLDRRLNTMATWFQRSGACPLSLYAQIQPLGLPIVHMFFMLLDLYRTRWKDLRLVFPFSWSGPALEILSRGAPSLEVLRIRIARSSNTSPSTLHTPFIITDDSAPKLRRLSWGITGSERVPVLPQLSHLTELDVDYTLSVLECLQVLQQCPNLESCEFWKIRTIPDPLTLYSLSPLVVPKLRTLALHSTHVVGALLDHLTLPTLSWLKISVIMDDEDHTTWSQSSFNSFLARSSCSLRSLNLHNVLPSEDTLIQCLQGVSASLTELILLDTRGAFLLRDTALSLLTPSQAMDGKVICLCPKLEVIRLGRSLLATDGKLGEMIESRWKHNQCWGQVARLRSISPSIRAADHPEDVHRLTMLREEGLHWS</sequence>
<dbReference type="AlphaFoldDB" id="A0A2A9NQQ1"/>
<gene>
    <name evidence="2" type="ORF">AMATHDRAFT_61913</name>
</gene>
<dbReference type="OrthoDB" id="3139399at2759"/>
<dbReference type="InterPro" id="IPR032675">
    <property type="entry name" value="LRR_dom_sf"/>
</dbReference>
<protein>
    <submittedName>
        <fullName evidence="2">Uncharacterized protein</fullName>
    </submittedName>
</protein>
<keyword evidence="3" id="KW-1185">Reference proteome</keyword>
<reference evidence="2 3" key="1">
    <citation type="submission" date="2014-02" db="EMBL/GenBank/DDBJ databases">
        <title>Transposable element dynamics among asymbiotic and ectomycorrhizal Amanita fungi.</title>
        <authorList>
            <consortium name="DOE Joint Genome Institute"/>
            <person name="Hess J."/>
            <person name="Skrede I."/>
            <person name="Wolfe B."/>
            <person name="LaButti K."/>
            <person name="Ohm R.A."/>
            <person name="Grigoriev I.V."/>
            <person name="Pringle A."/>
        </authorList>
    </citation>
    <scope>NUCLEOTIDE SEQUENCE [LARGE SCALE GENOMIC DNA]</scope>
    <source>
        <strain evidence="2 3">SKay4041</strain>
    </source>
</reference>
<dbReference type="Proteomes" id="UP000242287">
    <property type="component" value="Unassembled WGS sequence"/>
</dbReference>
<dbReference type="EMBL" id="KZ302012">
    <property type="protein sequence ID" value="PFH50086.1"/>
    <property type="molecule type" value="Genomic_DNA"/>
</dbReference>
<accession>A0A2A9NQQ1</accession>
<evidence type="ECO:0000256" key="1">
    <source>
        <dbReference type="SAM" id="Coils"/>
    </source>
</evidence>
<dbReference type="Gene3D" id="3.80.10.10">
    <property type="entry name" value="Ribonuclease Inhibitor"/>
    <property type="match status" value="1"/>
</dbReference>
<dbReference type="STRING" id="703135.A0A2A9NQQ1"/>
<evidence type="ECO:0000313" key="3">
    <source>
        <dbReference type="Proteomes" id="UP000242287"/>
    </source>
</evidence>
<dbReference type="Gene3D" id="1.20.1280.50">
    <property type="match status" value="1"/>
</dbReference>